<comment type="caution">
    <text evidence="1">The sequence shown here is derived from an EMBL/GenBank/DDBJ whole genome shotgun (WGS) entry which is preliminary data.</text>
</comment>
<dbReference type="Proteomes" id="UP000732193">
    <property type="component" value="Unassembled WGS sequence"/>
</dbReference>
<accession>A0AAE3B852</accession>
<reference evidence="1 2" key="1">
    <citation type="submission" date="2021-01" db="EMBL/GenBank/DDBJ databases">
        <title>Diatom-associated Roseobacters Show Island Model of Population Structure.</title>
        <authorList>
            <person name="Qu L."/>
            <person name="Feng X."/>
            <person name="Chen Y."/>
            <person name="Li L."/>
            <person name="Wang X."/>
            <person name="Hu Z."/>
            <person name="Wang H."/>
            <person name="Luo H."/>
        </authorList>
    </citation>
    <scope>NUCLEOTIDE SEQUENCE [LARGE SCALE GENOMIC DNA]</scope>
    <source>
        <strain evidence="1 2">TR60-84</strain>
    </source>
</reference>
<evidence type="ECO:0000313" key="1">
    <source>
        <dbReference type="EMBL" id="MBM1715962.1"/>
    </source>
</evidence>
<dbReference type="RefSeq" id="WP_203243664.1">
    <property type="nucleotide sequence ID" value="NZ_JAFBRH010000014.1"/>
</dbReference>
<dbReference type="AlphaFoldDB" id="A0AAE3B852"/>
<proteinExistence type="predicted"/>
<organism evidence="1 2">
    <name type="scientific">Sulfitobacter geojensis</name>
    <dbReference type="NCBI Taxonomy" id="1342299"/>
    <lineage>
        <taxon>Bacteria</taxon>
        <taxon>Pseudomonadati</taxon>
        <taxon>Pseudomonadota</taxon>
        <taxon>Alphaproteobacteria</taxon>
        <taxon>Rhodobacterales</taxon>
        <taxon>Roseobacteraceae</taxon>
        <taxon>Sulfitobacter</taxon>
    </lineage>
</organism>
<dbReference type="EMBL" id="JAFBRM010000014">
    <property type="protein sequence ID" value="MBM1715962.1"/>
    <property type="molecule type" value="Genomic_DNA"/>
</dbReference>
<protein>
    <submittedName>
        <fullName evidence="1">Uncharacterized protein</fullName>
    </submittedName>
</protein>
<keyword evidence="2" id="KW-1185">Reference proteome</keyword>
<name>A0AAE3B852_9RHOB</name>
<evidence type="ECO:0000313" key="2">
    <source>
        <dbReference type="Proteomes" id="UP000732193"/>
    </source>
</evidence>
<sequence length="108" mass="11809">MSKSPRIRRFTAYIDLMPGTPSKIIVTGQVETKGSAHVPRLKRNEGPHTTGTTLALDLSIHSTGGSGTHAFDFIDVGYEAPANKDQYKKVRILWSDGVLCDLDVSETH</sequence>
<gene>
    <name evidence="1" type="ORF">JQV55_20500</name>
</gene>